<comment type="caution">
    <text evidence="3">The sequence shown here is derived from an EMBL/GenBank/DDBJ whole genome shotgun (WGS) entry which is preliminary data.</text>
</comment>
<dbReference type="InterPro" id="IPR041657">
    <property type="entry name" value="HTH_17"/>
</dbReference>
<dbReference type="RefSeq" id="WP_190058035.1">
    <property type="nucleotide sequence ID" value="NZ_BMWH01000011.1"/>
</dbReference>
<feature type="domain" description="Helix-turn-helix" evidence="2">
    <location>
        <begin position="75"/>
        <end position="122"/>
    </location>
</feature>
<accession>A0A918VDU0</accession>
<protein>
    <recommendedName>
        <fullName evidence="2">Helix-turn-helix domain-containing protein</fullName>
    </recommendedName>
</protein>
<dbReference type="InterPro" id="IPR010093">
    <property type="entry name" value="SinI_DNA-bd"/>
</dbReference>
<dbReference type="Proteomes" id="UP000623010">
    <property type="component" value="Unassembled WGS sequence"/>
</dbReference>
<evidence type="ECO:0000259" key="2">
    <source>
        <dbReference type="Pfam" id="PF12728"/>
    </source>
</evidence>
<dbReference type="EMBL" id="BMWH01000011">
    <property type="protein sequence ID" value="GGZ90744.1"/>
    <property type="molecule type" value="Genomic_DNA"/>
</dbReference>
<reference evidence="3" key="1">
    <citation type="journal article" date="2014" name="Int. J. Syst. Evol. Microbiol.">
        <title>Complete genome sequence of Corynebacterium casei LMG S-19264T (=DSM 44701T), isolated from a smear-ripened cheese.</title>
        <authorList>
            <consortium name="US DOE Joint Genome Institute (JGI-PGF)"/>
            <person name="Walter F."/>
            <person name="Albersmeier A."/>
            <person name="Kalinowski J."/>
            <person name="Ruckert C."/>
        </authorList>
    </citation>
    <scope>NUCLEOTIDE SEQUENCE</scope>
    <source>
        <strain evidence="3">JCM 5016</strain>
    </source>
</reference>
<evidence type="ECO:0000256" key="1">
    <source>
        <dbReference type="SAM" id="MobiDB-lite"/>
    </source>
</evidence>
<dbReference type="AlphaFoldDB" id="A0A918VDU0"/>
<keyword evidence="4" id="KW-1185">Reference proteome</keyword>
<dbReference type="GO" id="GO:0003677">
    <property type="term" value="F:DNA binding"/>
    <property type="evidence" value="ECO:0007669"/>
    <property type="project" value="InterPro"/>
</dbReference>
<feature type="region of interest" description="Disordered" evidence="1">
    <location>
        <begin position="1"/>
        <end position="22"/>
    </location>
</feature>
<dbReference type="Pfam" id="PF12728">
    <property type="entry name" value="HTH_17"/>
    <property type="match status" value="1"/>
</dbReference>
<dbReference type="NCBIfam" id="TIGR01764">
    <property type="entry name" value="excise"/>
    <property type="match status" value="1"/>
</dbReference>
<reference evidence="3" key="2">
    <citation type="submission" date="2020-09" db="EMBL/GenBank/DDBJ databases">
        <authorList>
            <person name="Sun Q."/>
            <person name="Ohkuma M."/>
        </authorList>
    </citation>
    <scope>NUCLEOTIDE SEQUENCE</scope>
    <source>
        <strain evidence="3">JCM 5016</strain>
    </source>
</reference>
<organism evidence="3 4">
    <name type="scientific">Streptomyces echinoruber</name>
    <dbReference type="NCBI Taxonomy" id="68898"/>
    <lineage>
        <taxon>Bacteria</taxon>
        <taxon>Bacillati</taxon>
        <taxon>Actinomycetota</taxon>
        <taxon>Actinomycetes</taxon>
        <taxon>Kitasatosporales</taxon>
        <taxon>Streptomycetaceae</taxon>
        <taxon>Streptomyces</taxon>
    </lineage>
</organism>
<evidence type="ECO:0000313" key="4">
    <source>
        <dbReference type="Proteomes" id="UP000623010"/>
    </source>
</evidence>
<evidence type="ECO:0000313" key="3">
    <source>
        <dbReference type="EMBL" id="GGZ90744.1"/>
    </source>
</evidence>
<name>A0A918VDU0_9ACTN</name>
<proteinExistence type="predicted"/>
<gene>
    <name evidence="3" type="ORF">GCM10010389_31430</name>
</gene>
<sequence length="144" mass="15889">MTAKVSRSPAPHRHSSESANRALEPLREALVRHPKDTEVTVSVRLPREAAEMLATILGHMAAGHAVSIVPDHAELTTQQAADMLNVSRPFLIGLLEAGEIEYRKVGTHRRIKAASLLAYQREDDRRRRAAADELTALNQDMGLI</sequence>